<dbReference type="SUPFAM" id="SSF52047">
    <property type="entry name" value="RNI-like"/>
    <property type="match status" value="1"/>
</dbReference>
<organism evidence="1 2">
    <name type="scientific">Marasmiellus scandens</name>
    <dbReference type="NCBI Taxonomy" id="2682957"/>
    <lineage>
        <taxon>Eukaryota</taxon>
        <taxon>Fungi</taxon>
        <taxon>Dikarya</taxon>
        <taxon>Basidiomycota</taxon>
        <taxon>Agaricomycotina</taxon>
        <taxon>Agaricomycetes</taxon>
        <taxon>Agaricomycetidae</taxon>
        <taxon>Agaricales</taxon>
        <taxon>Marasmiineae</taxon>
        <taxon>Omphalotaceae</taxon>
        <taxon>Marasmiellus</taxon>
    </lineage>
</organism>
<comment type="caution">
    <text evidence="1">The sequence shown here is derived from an EMBL/GenBank/DDBJ whole genome shotgun (WGS) entry which is preliminary data.</text>
</comment>
<sequence>MQIEETYAKRFAEALSFQTFQPAVFPTVERVTVYPYNDFIIDCCPNTTNLSGFNFSHSRPGKTYSETPYILLSRARSLKQLTSLTLYDTVTAELMEALYDAVPNISTIVLQSNSRYFGMKFEELLDHIIKFQSLQILSLPGITGLGVGYDPHLGSEGAEPSKLSMQRREIEDRLARMLLGEIGGRCKRLNEVGFGSSRCRIKGNEEGKKELDWWVEESEFSV</sequence>
<evidence type="ECO:0000313" key="2">
    <source>
        <dbReference type="Proteomes" id="UP001498398"/>
    </source>
</evidence>
<proteinExistence type="predicted"/>
<evidence type="ECO:0000313" key="1">
    <source>
        <dbReference type="EMBL" id="KAK7462842.1"/>
    </source>
</evidence>
<name>A0ABR1JN28_9AGAR</name>
<dbReference type="EMBL" id="JBANRG010000010">
    <property type="protein sequence ID" value="KAK7462842.1"/>
    <property type="molecule type" value="Genomic_DNA"/>
</dbReference>
<reference evidence="1 2" key="1">
    <citation type="submission" date="2024-01" db="EMBL/GenBank/DDBJ databases">
        <title>A draft genome for the cacao thread blight pathogen Marasmiellus scandens.</title>
        <authorList>
            <person name="Baruah I.K."/>
            <person name="Leung J."/>
            <person name="Bukari Y."/>
            <person name="Amoako-Attah I."/>
            <person name="Meinhardt L.W."/>
            <person name="Bailey B.A."/>
            <person name="Cohen S.P."/>
        </authorList>
    </citation>
    <scope>NUCLEOTIDE SEQUENCE [LARGE SCALE GENOMIC DNA]</scope>
    <source>
        <strain evidence="1 2">GH-19</strain>
    </source>
</reference>
<accession>A0ABR1JN28</accession>
<dbReference type="InterPro" id="IPR032675">
    <property type="entry name" value="LRR_dom_sf"/>
</dbReference>
<keyword evidence="2" id="KW-1185">Reference proteome</keyword>
<dbReference type="Gene3D" id="3.80.10.10">
    <property type="entry name" value="Ribonuclease Inhibitor"/>
    <property type="match status" value="1"/>
</dbReference>
<protein>
    <submittedName>
        <fullName evidence="1">Uncharacterized protein</fullName>
    </submittedName>
</protein>
<gene>
    <name evidence="1" type="ORF">VKT23_007418</name>
</gene>
<dbReference type="Proteomes" id="UP001498398">
    <property type="component" value="Unassembled WGS sequence"/>
</dbReference>